<dbReference type="InterPro" id="IPR011990">
    <property type="entry name" value="TPR-like_helical_dom_sf"/>
</dbReference>
<dbReference type="OrthoDB" id="1146105at2759"/>
<evidence type="ECO:0008006" key="8">
    <source>
        <dbReference type="Google" id="ProtNLM"/>
    </source>
</evidence>
<evidence type="ECO:0000256" key="3">
    <source>
        <dbReference type="PROSITE-ProRule" id="PRU00708"/>
    </source>
</evidence>
<dbReference type="Gene3D" id="1.25.40.10">
    <property type="entry name" value="Tetratricopeptide repeat domain"/>
    <property type="match status" value="2"/>
</dbReference>
<proteinExistence type="inferred from homology"/>
<feature type="repeat" description="PPR" evidence="3">
    <location>
        <begin position="361"/>
        <end position="395"/>
    </location>
</feature>
<dbReference type="SUPFAM" id="SSF48452">
    <property type="entry name" value="TPR-like"/>
    <property type="match status" value="1"/>
</dbReference>
<dbReference type="EMBL" id="JAATIP010000185">
    <property type="protein sequence ID" value="KAF4362298.1"/>
    <property type="molecule type" value="Genomic_DNA"/>
</dbReference>
<dbReference type="Pfam" id="PF13812">
    <property type="entry name" value="PPR_3"/>
    <property type="match status" value="1"/>
</dbReference>
<comment type="similarity">
    <text evidence="1">Belongs to the PPR family. P subfamily.</text>
</comment>
<dbReference type="InterPro" id="IPR002885">
    <property type="entry name" value="PPR_rpt"/>
</dbReference>
<dbReference type="GO" id="GO:0005739">
    <property type="term" value="C:mitochondrion"/>
    <property type="evidence" value="ECO:0007669"/>
    <property type="project" value="TreeGrafter"/>
</dbReference>
<evidence type="ECO:0000256" key="2">
    <source>
        <dbReference type="ARBA" id="ARBA00022737"/>
    </source>
</evidence>
<dbReference type="GO" id="GO:0003729">
    <property type="term" value="F:mRNA binding"/>
    <property type="evidence" value="ECO:0007669"/>
    <property type="project" value="UniProtKB-ARBA"/>
</dbReference>
<dbReference type="PANTHER" id="PTHR45717:SF13">
    <property type="entry name" value="OS02G0796400 PROTEIN"/>
    <property type="match status" value="1"/>
</dbReference>
<keyword evidence="2" id="KW-0677">Repeat</keyword>
<dbReference type="OMA" id="LNWMETQ"/>
<dbReference type="Pfam" id="PF01535">
    <property type="entry name" value="PPR"/>
    <property type="match status" value="2"/>
</dbReference>
<sequence length="525" mass="60309">MAIRLFVADIRSFMLQLDVKNCLRRSICSYNSSLMADESSNEFITRTKSDFKGKILRLKYPFGCAATVLENWVDHGYKVSFHELRRLSTQLLKLKRHNHALQIMNWMETQNGFLMSPTDHAMKMELIINIKGLVEAEEYYRSKISGTASCKAASFSLLRGYVKERDTEKAEAFMSELNGSGLVVNSHPYNEMMKLYMATSQFGKVLRVIQEMKHNRIPLNVLSYNLWMNACGEISGVSSVEMVYKEMIRDGGVELGWSSLSTLANVYMKAGHFEKASLALRKAEDKLSSFNPLGYNFLITQYASLNNKNEVLRVWNARKALSERINCADYMSLMLCLVKLGEIKEAERVFMEWESNRRRFDIRVSNILLGAYVRNGLMEKAESFHLQTLEKGGCPNYKTWEILMEGWVKTEKMEKALDAMKKAFSLMRYCHWRPSDGVVMAIAEYFEKEGDVEGACWYVKAIHDLGFASLPLYKSLLRIYSYAQKPALDILEMMEIDKMKMDDEAYDLTQAISGNKVHNFSMICG</sequence>
<gene>
    <name evidence="4" type="ORF">F8388_008182</name>
    <name evidence="5" type="ORF">G4B88_016598</name>
</gene>
<dbReference type="PROSITE" id="PS51375">
    <property type="entry name" value="PPR"/>
    <property type="match status" value="1"/>
</dbReference>
<organism evidence="4 6">
    <name type="scientific">Cannabis sativa</name>
    <name type="common">Hemp</name>
    <name type="synonym">Marijuana</name>
    <dbReference type="NCBI Taxonomy" id="3483"/>
    <lineage>
        <taxon>Eukaryota</taxon>
        <taxon>Viridiplantae</taxon>
        <taxon>Streptophyta</taxon>
        <taxon>Embryophyta</taxon>
        <taxon>Tracheophyta</taxon>
        <taxon>Spermatophyta</taxon>
        <taxon>Magnoliopsida</taxon>
        <taxon>eudicotyledons</taxon>
        <taxon>Gunneridae</taxon>
        <taxon>Pentapetalae</taxon>
        <taxon>rosids</taxon>
        <taxon>fabids</taxon>
        <taxon>Rosales</taxon>
        <taxon>Cannabaceae</taxon>
        <taxon>Cannabis</taxon>
    </lineage>
</organism>
<keyword evidence="7" id="KW-1185">Reference proteome</keyword>
<evidence type="ECO:0000313" key="4">
    <source>
        <dbReference type="EMBL" id="KAF4362298.1"/>
    </source>
</evidence>
<dbReference type="Proteomes" id="UP000583929">
    <property type="component" value="Unassembled WGS sequence"/>
</dbReference>
<protein>
    <recommendedName>
        <fullName evidence="8">Pentatricopeptide repeat-containing protein</fullName>
    </recommendedName>
</protein>
<evidence type="ECO:0000313" key="6">
    <source>
        <dbReference type="Proteomes" id="UP000525078"/>
    </source>
</evidence>
<comment type="caution">
    <text evidence="4">The sequence shown here is derived from an EMBL/GenBank/DDBJ whole genome shotgun (WGS) entry which is preliminary data.</text>
</comment>
<accession>A0A803QCL3</accession>
<dbReference type="Proteomes" id="UP000525078">
    <property type="component" value="Unassembled WGS sequence"/>
</dbReference>
<dbReference type="AlphaFoldDB" id="A0A7J6EV89"/>
<reference evidence="6 7" key="1">
    <citation type="journal article" date="2020" name="bioRxiv">
        <title>Sequence and annotation of 42 cannabis genomes reveals extensive copy number variation in cannabinoid synthesis and pathogen resistance genes.</title>
        <authorList>
            <person name="Mckernan K.J."/>
            <person name="Helbert Y."/>
            <person name="Kane L.T."/>
            <person name="Ebling H."/>
            <person name="Zhang L."/>
            <person name="Liu B."/>
            <person name="Eaton Z."/>
            <person name="Mclaughlin S."/>
            <person name="Kingan S."/>
            <person name="Baybayan P."/>
            <person name="Concepcion G."/>
            <person name="Jordan M."/>
            <person name="Riva A."/>
            <person name="Barbazuk W."/>
            <person name="Harkins T."/>
        </authorList>
    </citation>
    <scope>NUCLEOTIDE SEQUENCE [LARGE SCALE GENOMIC DNA]</scope>
    <source>
        <strain evidence="6 7">cv. Jamaican Lion 4</strain>
        <strain evidence="5">Father</strain>
        <strain evidence="4">Mother</strain>
        <tissue evidence="4">Leaf</tissue>
    </source>
</reference>
<evidence type="ECO:0000313" key="7">
    <source>
        <dbReference type="Proteomes" id="UP000583929"/>
    </source>
</evidence>
<accession>A0A7J6EV89</accession>
<name>A0A7J6EV89_CANSA</name>
<dbReference type="EMBL" id="JAATIQ010000060">
    <property type="protein sequence ID" value="KAF4391288.1"/>
    <property type="molecule type" value="Genomic_DNA"/>
</dbReference>
<evidence type="ECO:0000313" key="5">
    <source>
        <dbReference type="EMBL" id="KAF4391288.1"/>
    </source>
</evidence>
<dbReference type="PANTHER" id="PTHR45717">
    <property type="entry name" value="OS12G0527900 PROTEIN"/>
    <property type="match status" value="1"/>
</dbReference>
<evidence type="ECO:0000256" key="1">
    <source>
        <dbReference type="ARBA" id="ARBA00007626"/>
    </source>
</evidence>